<reference evidence="1" key="2">
    <citation type="journal article" date="2015" name="Data Brief">
        <title>Shoot transcriptome of the giant reed, Arundo donax.</title>
        <authorList>
            <person name="Barrero R.A."/>
            <person name="Guerrero F.D."/>
            <person name="Moolhuijzen P."/>
            <person name="Goolsby J.A."/>
            <person name="Tidwell J."/>
            <person name="Bellgard S.E."/>
            <person name="Bellgard M.I."/>
        </authorList>
    </citation>
    <scope>NUCLEOTIDE SEQUENCE</scope>
    <source>
        <tissue evidence="1">Shoot tissue taken approximately 20 cm above the soil surface</tissue>
    </source>
</reference>
<dbReference type="AlphaFoldDB" id="A0A0A9HCR5"/>
<sequence length="48" mass="5241">MCGSERKSTPLKLLHACMASCTQPYMHECACVLSYSVVCSRHYAGCLA</sequence>
<accession>A0A0A9HCR5</accession>
<evidence type="ECO:0000313" key="1">
    <source>
        <dbReference type="EMBL" id="JAE32611.1"/>
    </source>
</evidence>
<proteinExistence type="predicted"/>
<reference evidence="1" key="1">
    <citation type="submission" date="2014-09" db="EMBL/GenBank/DDBJ databases">
        <authorList>
            <person name="Magalhaes I.L.F."/>
            <person name="Oliveira U."/>
            <person name="Santos F.R."/>
            <person name="Vidigal T.H.D.A."/>
            <person name="Brescovit A.D."/>
            <person name="Santos A.J."/>
        </authorList>
    </citation>
    <scope>NUCLEOTIDE SEQUENCE</scope>
    <source>
        <tissue evidence="1">Shoot tissue taken approximately 20 cm above the soil surface</tissue>
    </source>
</reference>
<name>A0A0A9HCR5_ARUDO</name>
<dbReference type="EMBL" id="GBRH01165285">
    <property type="protein sequence ID" value="JAE32611.1"/>
    <property type="molecule type" value="Transcribed_RNA"/>
</dbReference>
<organism evidence="1">
    <name type="scientific">Arundo donax</name>
    <name type="common">Giant reed</name>
    <name type="synonym">Donax arundinaceus</name>
    <dbReference type="NCBI Taxonomy" id="35708"/>
    <lineage>
        <taxon>Eukaryota</taxon>
        <taxon>Viridiplantae</taxon>
        <taxon>Streptophyta</taxon>
        <taxon>Embryophyta</taxon>
        <taxon>Tracheophyta</taxon>
        <taxon>Spermatophyta</taxon>
        <taxon>Magnoliopsida</taxon>
        <taxon>Liliopsida</taxon>
        <taxon>Poales</taxon>
        <taxon>Poaceae</taxon>
        <taxon>PACMAD clade</taxon>
        <taxon>Arundinoideae</taxon>
        <taxon>Arundineae</taxon>
        <taxon>Arundo</taxon>
    </lineage>
</organism>
<protein>
    <submittedName>
        <fullName evidence="1">Uncharacterized protein</fullName>
    </submittedName>
</protein>